<evidence type="ECO:0000256" key="1">
    <source>
        <dbReference type="SAM" id="MobiDB-lite"/>
    </source>
</evidence>
<evidence type="ECO:0000313" key="3">
    <source>
        <dbReference type="Proteomes" id="UP001367508"/>
    </source>
</evidence>
<gene>
    <name evidence="2" type="ORF">VNO77_15616</name>
</gene>
<dbReference type="Proteomes" id="UP001367508">
    <property type="component" value="Unassembled WGS sequence"/>
</dbReference>
<sequence>MMLVASSAHDTLLKHQTRLHGEALPFWSRSPSFLGSSLAISHSTAPPGNQTLSRIQLVVLTKKIAGSEGAMNTKKECGLHVVTKVKKKLPPGRASPCRPAPDHTTKSPYVGSNTLPRFPDEHQIHDSNGLAEMKAACEPVAHVINLAKASD</sequence>
<reference evidence="2 3" key="1">
    <citation type="submission" date="2024-01" db="EMBL/GenBank/DDBJ databases">
        <title>The genomes of 5 underutilized Papilionoideae crops provide insights into root nodulation and disease resistanc.</title>
        <authorList>
            <person name="Jiang F."/>
        </authorList>
    </citation>
    <scope>NUCLEOTIDE SEQUENCE [LARGE SCALE GENOMIC DNA]</scope>
    <source>
        <strain evidence="2">LVBAO_FW01</strain>
        <tissue evidence="2">Leaves</tissue>
    </source>
</reference>
<keyword evidence="3" id="KW-1185">Reference proteome</keyword>
<proteinExistence type="predicted"/>
<protein>
    <submittedName>
        <fullName evidence="2">Uncharacterized protein</fullName>
    </submittedName>
</protein>
<dbReference type="AlphaFoldDB" id="A0AAN9QVY1"/>
<evidence type="ECO:0000313" key="2">
    <source>
        <dbReference type="EMBL" id="KAK7345138.1"/>
    </source>
</evidence>
<comment type="caution">
    <text evidence="2">The sequence shown here is derived from an EMBL/GenBank/DDBJ whole genome shotgun (WGS) entry which is preliminary data.</text>
</comment>
<dbReference type="EMBL" id="JAYMYQ010000003">
    <property type="protein sequence ID" value="KAK7345138.1"/>
    <property type="molecule type" value="Genomic_DNA"/>
</dbReference>
<organism evidence="2 3">
    <name type="scientific">Canavalia gladiata</name>
    <name type="common">Sword bean</name>
    <name type="synonym">Dolichos gladiatus</name>
    <dbReference type="NCBI Taxonomy" id="3824"/>
    <lineage>
        <taxon>Eukaryota</taxon>
        <taxon>Viridiplantae</taxon>
        <taxon>Streptophyta</taxon>
        <taxon>Embryophyta</taxon>
        <taxon>Tracheophyta</taxon>
        <taxon>Spermatophyta</taxon>
        <taxon>Magnoliopsida</taxon>
        <taxon>eudicotyledons</taxon>
        <taxon>Gunneridae</taxon>
        <taxon>Pentapetalae</taxon>
        <taxon>rosids</taxon>
        <taxon>fabids</taxon>
        <taxon>Fabales</taxon>
        <taxon>Fabaceae</taxon>
        <taxon>Papilionoideae</taxon>
        <taxon>50 kb inversion clade</taxon>
        <taxon>NPAAA clade</taxon>
        <taxon>indigoferoid/millettioid clade</taxon>
        <taxon>Phaseoleae</taxon>
        <taxon>Canavalia</taxon>
    </lineage>
</organism>
<name>A0AAN9QVY1_CANGL</name>
<feature type="region of interest" description="Disordered" evidence="1">
    <location>
        <begin position="89"/>
        <end position="109"/>
    </location>
</feature>
<accession>A0AAN9QVY1</accession>